<proteinExistence type="predicted"/>
<reference evidence="1 2" key="1">
    <citation type="journal article" date="2019" name="Emerg. Microbes Infect.">
        <title>Comprehensive subspecies identification of 175 nontuberculous mycobacteria species based on 7547 genomic profiles.</title>
        <authorList>
            <person name="Matsumoto Y."/>
            <person name="Kinjo T."/>
            <person name="Motooka D."/>
            <person name="Nabeya D."/>
            <person name="Jung N."/>
            <person name="Uechi K."/>
            <person name="Horii T."/>
            <person name="Iida T."/>
            <person name="Fujita J."/>
            <person name="Nakamura S."/>
        </authorList>
    </citation>
    <scope>NUCLEOTIDE SEQUENCE [LARGE SCALE GENOMIC DNA]</scope>
    <source>
        <strain evidence="1 2">JCM 6396</strain>
    </source>
</reference>
<evidence type="ECO:0000313" key="2">
    <source>
        <dbReference type="Proteomes" id="UP000467006"/>
    </source>
</evidence>
<dbReference type="EMBL" id="AP022563">
    <property type="protein sequence ID" value="BBX17202.1"/>
    <property type="molecule type" value="Genomic_DNA"/>
</dbReference>
<sequence length="125" mass="13122">MAAAAHPMPASDIERLLTIARRHRIMPGSYKRVRGVRSESALPGLAGVDGHAAVGPRSAPVSVDIHSDPANGEQVSSRHLNQRADIDISESSNGIYALGGENWAGFADAGTSQYSRHISANPING</sequence>
<accession>A0A7I7K1H4</accession>
<dbReference type="KEGG" id="mdu:MDUV_20620"/>
<protein>
    <submittedName>
        <fullName evidence="1">Uncharacterized protein</fullName>
    </submittedName>
</protein>
<organism evidence="1 2">
    <name type="scientific">Mycolicibacterium duvalii</name>
    <dbReference type="NCBI Taxonomy" id="39688"/>
    <lineage>
        <taxon>Bacteria</taxon>
        <taxon>Bacillati</taxon>
        <taxon>Actinomycetota</taxon>
        <taxon>Actinomycetes</taxon>
        <taxon>Mycobacteriales</taxon>
        <taxon>Mycobacteriaceae</taxon>
        <taxon>Mycolicibacterium</taxon>
    </lineage>
</organism>
<dbReference type="AlphaFoldDB" id="A0A7I7K1H4"/>
<name>A0A7I7K1H4_9MYCO</name>
<dbReference type="Proteomes" id="UP000467006">
    <property type="component" value="Chromosome"/>
</dbReference>
<gene>
    <name evidence="1" type="ORF">MDUV_20620</name>
</gene>
<evidence type="ECO:0000313" key="1">
    <source>
        <dbReference type="EMBL" id="BBX17202.1"/>
    </source>
</evidence>
<keyword evidence="2" id="KW-1185">Reference proteome</keyword>